<comment type="caution">
    <text evidence="10">The sequence shown here is derived from an EMBL/GenBank/DDBJ whole genome shotgun (WGS) entry which is preliminary data.</text>
</comment>
<gene>
    <name evidence="10" type="ORF">theurythT_02600</name>
</gene>
<keyword evidence="6" id="KW-0406">Ion transport</keyword>
<evidence type="ECO:0000259" key="9">
    <source>
        <dbReference type="Pfam" id="PF00999"/>
    </source>
</evidence>
<keyword evidence="4 8" id="KW-0812">Transmembrane</keyword>
<feature type="transmembrane region" description="Helical" evidence="8">
    <location>
        <begin position="120"/>
        <end position="141"/>
    </location>
</feature>
<feature type="transmembrane region" description="Helical" evidence="8">
    <location>
        <begin position="283"/>
        <end position="301"/>
    </location>
</feature>
<dbReference type="InterPro" id="IPR006153">
    <property type="entry name" value="Cation/H_exchanger_TM"/>
</dbReference>
<proteinExistence type="predicted"/>
<evidence type="ECO:0000256" key="1">
    <source>
        <dbReference type="ARBA" id="ARBA00004651"/>
    </source>
</evidence>
<dbReference type="Proteomes" id="UP001157133">
    <property type="component" value="Unassembled WGS sequence"/>
</dbReference>
<protein>
    <submittedName>
        <fullName evidence="10">Sodium:proton antiporter</fullName>
    </submittedName>
</protein>
<feature type="domain" description="Cation/H+ exchanger transmembrane" evidence="9">
    <location>
        <begin position="59"/>
        <end position="394"/>
    </location>
</feature>
<evidence type="ECO:0000256" key="4">
    <source>
        <dbReference type="ARBA" id="ARBA00022692"/>
    </source>
</evidence>
<feature type="transmembrane region" description="Helical" evidence="8">
    <location>
        <begin position="340"/>
        <end position="362"/>
    </location>
</feature>
<keyword evidence="11" id="KW-1185">Reference proteome</keyword>
<name>A0ABQ6GXZ5_9GAMM</name>
<comment type="subcellular location">
    <subcellularLocation>
        <location evidence="1">Cell membrane</location>
        <topology evidence="1">Multi-pass membrane protein</topology>
    </subcellularLocation>
</comment>
<reference evidence="10 11" key="1">
    <citation type="submission" date="2023-03" db="EMBL/GenBank/DDBJ databases">
        <title>Draft genome sequence of Thalassotalea eurytherma JCM 18482T.</title>
        <authorList>
            <person name="Sawabe T."/>
        </authorList>
    </citation>
    <scope>NUCLEOTIDE SEQUENCE [LARGE SCALE GENOMIC DNA]</scope>
    <source>
        <strain evidence="10 11">JCM 18482</strain>
    </source>
</reference>
<feature type="transmembrane region" description="Helical" evidence="8">
    <location>
        <begin position="187"/>
        <end position="210"/>
    </location>
</feature>
<dbReference type="Pfam" id="PF00999">
    <property type="entry name" value="Na_H_Exchanger"/>
    <property type="match status" value="1"/>
</dbReference>
<sequence>MEMHVVVIICALLMLLYGSVSKVSESFFLTGPMFFTFVGVSLSLFNGEPSDYGQLATPVKLLAELTLIIVLFVDASEINHKHLKNGPSSVGSRLLIIGLPLTAISGFFVGYLMFDSLSLAIIALVALMLTPTDAALGQSLIKSPLLPERIKQNISVESGLNDGISLPAIVICIAIISGEVVNNSEMTWLLFIATQLILGPIVGGLIGWFGGKYVEKSAIKQWMAPVYQSLCSLALPILAYCVAEVVHGNGFIAAFVCGYFFGVQNHTIRLRIQEFGEAEGQQLTLFVFLLFGFVMVPYSFEYWDLNALLYALLSLTLVRMLPVFVSLIGSKVDWQEQCIYAWFGPRGIASILYLLIFIATVSREGYQYPIAIIVLTVFLSIILHGVSALPIVNWYRKSVSHR</sequence>
<evidence type="ECO:0000256" key="3">
    <source>
        <dbReference type="ARBA" id="ARBA00022449"/>
    </source>
</evidence>
<keyword evidence="3" id="KW-0050">Antiport</keyword>
<evidence type="ECO:0000313" key="10">
    <source>
        <dbReference type="EMBL" id="GLX80808.1"/>
    </source>
</evidence>
<feature type="transmembrane region" description="Helical" evidence="8">
    <location>
        <begin position="162"/>
        <end position="181"/>
    </location>
</feature>
<organism evidence="10 11">
    <name type="scientific">Thalassotalea eurytherma</name>
    <dbReference type="NCBI Taxonomy" id="1144278"/>
    <lineage>
        <taxon>Bacteria</taxon>
        <taxon>Pseudomonadati</taxon>
        <taxon>Pseudomonadota</taxon>
        <taxon>Gammaproteobacteria</taxon>
        <taxon>Alteromonadales</taxon>
        <taxon>Colwelliaceae</taxon>
        <taxon>Thalassotalea</taxon>
    </lineage>
</organism>
<dbReference type="EMBL" id="BSSU01000001">
    <property type="protein sequence ID" value="GLX80808.1"/>
    <property type="molecule type" value="Genomic_DNA"/>
</dbReference>
<evidence type="ECO:0000256" key="8">
    <source>
        <dbReference type="SAM" id="Phobius"/>
    </source>
</evidence>
<evidence type="ECO:0000313" key="11">
    <source>
        <dbReference type="Proteomes" id="UP001157133"/>
    </source>
</evidence>
<dbReference type="RefSeq" id="WP_284206123.1">
    <property type="nucleotide sequence ID" value="NZ_BSSU01000001.1"/>
</dbReference>
<keyword evidence="5 8" id="KW-1133">Transmembrane helix</keyword>
<feature type="transmembrane region" description="Helical" evidence="8">
    <location>
        <begin position="246"/>
        <end position="263"/>
    </location>
</feature>
<evidence type="ECO:0000256" key="2">
    <source>
        <dbReference type="ARBA" id="ARBA00022448"/>
    </source>
</evidence>
<feature type="transmembrane region" description="Helical" evidence="8">
    <location>
        <begin position="94"/>
        <end position="114"/>
    </location>
</feature>
<evidence type="ECO:0000256" key="7">
    <source>
        <dbReference type="ARBA" id="ARBA00023136"/>
    </source>
</evidence>
<keyword evidence="2" id="KW-0813">Transport</keyword>
<dbReference type="PANTHER" id="PTHR32507">
    <property type="entry name" value="NA(+)/H(+) ANTIPORTER 1"/>
    <property type="match status" value="1"/>
</dbReference>
<feature type="transmembrane region" description="Helical" evidence="8">
    <location>
        <begin position="368"/>
        <end position="392"/>
    </location>
</feature>
<feature type="transmembrane region" description="Helical" evidence="8">
    <location>
        <begin position="307"/>
        <end position="328"/>
    </location>
</feature>
<keyword evidence="7 8" id="KW-0472">Membrane</keyword>
<evidence type="ECO:0000256" key="5">
    <source>
        <dbReference type="ARBA" id="ARBA00022989"/>
    </source>
</evidence>
<dbReference type="PANTHER" id="PTHR32507:SF8">
    <property type="entry name" value="CNH1P"/>
    <property type="match status" value="1"/>
</dbReference>
<evidence type="ECO:0000256" key="6">
    <source>
        <dbReference type="ARBA" id="ARBA00023065"/>
    </source>
</evidence>
<accession>A0ABQ6GXZ5</accession>